<feature type="transmembrane region" description="Helical" evidence="1">
    <location>
        <begin position="43"/>
        <end position="63"/>
    </location>
</feature>
<reference evidence="2" key="2">
    <citation type="submission" date="2023-05" db="EMBL/GenBank/DDBJ databases">
        <authorList>
            <consortium name="Lawrence Berkeley National Laboratory"/>
            <person name="Steindorff A."/>
            <person name="Hensen N."/>
            <person name="Bonometti L."/>
            <person name="Westerberg I."/>
            <person name="Brannstrom I.O."/>
            <person name="Guillou S."/>
            <person name="Cros-Aarteil S."/>
            <person name="Calhoun S."/>
            <person name="Haridas S."/>
            <person name="Kuo A."/>
            <person name="Mondo S."/>
            <person name="Pangilinan J."/>
            <person name="Riley R."/>
            <person name="Labutti K."/>
            <person name="Andreopoulos B."/>
            <person name="Lipzen A."/>
            <person name="Chen C."/>
            <person name="Yanf M."/>
            <person name="Daum C."/>
            <person name="Ng V."/>
            <person name="Clum A."/>
            <person name="Ohm R."/>
            <person name="Martin F."/>
            <person name="Silar P."/>
            <person name="Natvig D."/>
            <person name="Lalanne C."/>
            <person name="Gautier V."/>
            <person name="Ament-Velasquez S.L."/>
            <person name="Kruys A."/>
            <person name="Hutchinson M.I."/>
            <person name="Powell A.J."/>
            <person name="Barry K."/>
            <person name="Miller A.N."/>
            <person name="Grigoriev I.V."/>
            <person name="Debuchy R."/>
            <person name="Gladieux P."/>
            <person name="Thoren M.H."/>
            <person name="Johannesson H."/>
        </authorList>
    </citation>
    <scope>NUCLEOTIDE SEQUENCE</scope>
    <source>
        <strain evidence="2">CBS 141.50</strain>
    </source>
</reference>
<dbReference type="EMBL" id="MU853564">
    <property type="protein sequence ID" value="KAK4146106.1"/>
    <property type="molecule type" value="Genomic_DNA"/>
</dbReference>
<proteinExistence type="predicted"/>
<keyword evidence="1" id="KW-0812">Transmembrane</keyword>
<evidence type="ECO:0000256" key="1">
    <source>
        <dbReference type="SAM" id="Phobius"/>
    </source>
</evidence>
<feature type="transmembrane region" description="Helical" evidence="1">
    <location>
        <begin position="172"/>
        <end position="199"/>
    </location>
</feature>
<dbReference type="GeneID" id="87813105"/>
<feature type="transmembrane region" description="Helical" evidence="1">
    <location>
        <begin position="107"/>
        <end position="129"/>
    </location>
</feature>
<sequence length="412" mass="45220">MVAQLPPEVAGVAVGVLVYSLVCLASGFFLLWLVWIHDERRSYVALLASMMTLHTVASIAQQIHTIVRWRDIKIEQYANLVANVGNPELNITGASTGLDLVLFYIQYYAYNVESMAVFFWAVGLAKSIFQLRITKMYHLHASLFAQGFATVVPAVQMLLLRYSDINKSTIGFMVLASAIMAACFAGGALLLLGILACYIHSRITLASWNVRYGQATSGGSGTNGSHSGTRPGTSSAVQPARMRTIYDRWLVLRFTVAFAALSLFQVIIINFQLRAAATNKRANVPPQPDLSVDRARGDLALFAPAPTADLFAFIVFGTTRTFREYMWNLFVPRSVREKVEVRRKRKRAVEASGGEVEVLHDATGSAARDLEVGNGGVVIGLGVTGVRREEGDGKSDEWPILKRGVGEMVRER</sequence>
<keyword evidence="1" id="KW-0472">Membrane</keyword>
<protein>
    <submittedName>
        <fullName evidence="2">Uncharacterized protein</fullName>
    </submittedName>
</protein>
<evidence type="ECO:0000313" key="3">
    <source>
        <dbReference type="Proteomes" id="UP001302676"/>
    </source>
</evidence>
<accession>A0AAN6ZR47</accession>
<dbReference type="RefSeq" id="XP_062639477.1">
    <property type="nucleotide sequence ID" value="XM_062776492.1"/>
</dbReference>
<gene>
    <name evidence="2" type="ORF">C8A04DRAFT_10174</name>
</gene>
<dbReference type="Proteomes" id="UP001302676">
    <property type="component" value="Unassembled WGS sequence"/>
</dbReference>
<dbReference type="AlphaFoldDB" id="A0AAN6ZR47"/>
<keyword evidence="3" id="KW-1185">Reference proteome</keyword>
<organism evidence="2 3">
    <name type="scientific">Dichotomopilus funicola</name>
    <dbReference type="NCBI Taxonomy" id="1934379"/>
    <lineage>
        <taxon>Eukaryota</taxon>
        <taxon>Fungi</taxon>
        <taxon>Dikarya</taxon>
        <taxon>Ascomycota</taxon>
        <taxon>Pezizomycotina</taxon>
        <taxon>Sordariomycetes</taxon>
        <taxon>Sordariomycetidae</taxon>
        <taxon>Sordariales</taxon>
        <taxon>Chaetomiaceae</taxon>
        <taxon>Dichotomopilus</taxon>
    </lineage>
</organism>
<name>A0AAN6ZR47_9PEZI</name>
<feature type="transmembrane region" description="Helical" evidence="1">
    <location>
        <begin position="141"/>
        <end position="160"/>
    </location>
</feature>
<feature type="transmembrane region" description="Helical" evidence="1">
    <location>
        <begin position="250"/>
        <end position="271"/>
    </location>
</feature>
<keyword evidence="1" id="KW-1133">Transmembrane helix</keyword>
<reference evidence="2" key="1">
    <citation type="journal article" date="2023" name="Mol. Phylogenet. Evol.">
        <title>Genome-scale phylogeny and comparative genomics of the fungal order Sordariales.</title>
        <authorList>
            <person name="Hensen N."/>
            <person name="Bonometti L."/>
            <person name="Westerberg I."/>
            <person name="Brannstrom I.O."/>
            <person name="Guillou S."/>
            <person name="Cros-Aarteil S."/>
            <person name="Calhoun S."/>
            <person name="Haridas S."/>
            <person name="Kuo A."/>
            <person name="Mondo S."/>
            <person name="Pangilinan J."/>
            <person name="Riley R."/>
            <person name="LaButti K."/>
            <person name="Andreopoulos B."/>
            <person name="Lipzen A."/>
            <person name="Chen C."/>
            <person name="Yan M."/>
            <person name="Daum C."/>
            <person name="Ng V."/>
            <person name="Clum A."/>
            <person name="Steindorff A."/>
            <person name="Ohm R.A."/>
            <person name="Martin F."/>
            <person name="Silar P."/>
            <person name="Natvig D.O."/>
            <person name="Lalanne C."/>
            <person name="Gautier V."/>
            <person name="Ament-Velasquez S.L."/>
            <person name="Kruys A."/>
            <person name="Hutchinson M.I."/>
            <person name="Powell A.J."/>
            <person name="Barry K."/>
            <person name="Miller A.N."/>
            <person name="Grigoriev I.V."/>
            <person name="Debuchy R."/>
            <person name="Gladieux P."/>
            <person name="Hiltunen Thoren M."/>
            <person name="Johannesson H."/>
        </authorList>
    </citation>
    <scope>NUCLEOTIDE SEQUENCE</scope>
    <source>
        <strain evidence="2">CBS 141.50</strain>
    </source>
</reference>
<evidence type="ECO:0000313" key="2">
    <source>
        <dbReference type="EMBL" id="KAK4146106.1"/>
    </source>
</evidence>
<comment type="caution">
    <text evidence="2">The sequence shown here is derived from an EMBL/GenBank/DDBJ whole genome shotgun (WGS) entry which is preliminary data.</text>
</comment>
<feature type="transmembrane region" description="Helical" evidence="1">
    <location>
        <begin position="12"/>
        <end position="36"/>
    </location>
</feature>